<proteinExistence type="predicted"/>
<dbReference type="EMBL" id="JAWQEG010002385">
    <property type="protein sequence ID" value="KAK3872347.1"/>
    <property type="molecule type" value="Genomic_DNA"/>
</dbReference>
<dbReference type="GO" id="GO:0003677">
    <property type="term" value="F:DNA binding"/>
    <property type="evidence" value="ECO:0007669"/>
    <property type="project" value="UniProtKB-UniRule"/>
</dbReference>
<keyword evidence="2 5" id="KW-0863">Zinc-finger</keyword>
<dbReference type="AlphaFoldDB" id="A0AAE1KGJ6"/>
<accession>A0AAE1KGJ6</accession>
<name>A0AAE1KGJ6_PETCI</name>
<dbReference type="PANTHER" id="PTHR46927">
    <property type="entry name" value="AGAP005574-PA"/>
    <property type="match status" value="1"/>
</dbReference>
<sequence length="111" mass="12561">MRKGGVSEGLWEDDGKLNQGKGGHTFPQDPEMAKIRVLAVRRQDWSPSKFSVVCKKHFSPEDYQNTDSKKIQQKLKKTAVPSYFKWTICPSSAESNSKATEEAVRSQQRGM</sequence>
<evidence type="ECO:0000256" key="5">
    <source>
        <dbReference type="PROSITE-ProRule" id="PRU00309"/>
    </source>
</evidence>
<dbReference type="SMART" id="SM00980">
    <property type="entry name" value="THAP"/>
    <property type="match status" value="1"/>
</dbReference>
<dbReference type="Proteomes" id="UP001286313">
    <property type="component" value="Unassembled WGS sequence"/>
</dbReference>
<keyword evidence="4 5" id="KW-0238">DNA-binding</keyword>
<comment type="caution">
    <text evidence="8">The sequence shown here is derived from an EMBL/GenBank/DDBJ whole genome shotgun (WGS) entry which is preliminary data.</text>
</comment>
<protein>
    <recommendedName>
        <fullName evidence="7">THAP-type domain-containing protein</fullName>
    </recommendedName>
</protein>
<keyword evidence="9" id="KW-1185">Reference proteome</keyword>
<gene>
    <name evidence="8" type="ORF">Pcinc_022564</name>
</gene>
<evidence type="ECO:0000256" key="2">
    <source>
        <dbReference type="ARBA" id="ARBA00022771"/>
    </source>
</evidence>
<dbReference type="Pfam" id="PF05485">
    <property type="entry name" value="THAP"/>
    <property type="match status" value="1"/>
</dbReference>
<dbReference type="PANTHER" id="PTHR46927:SF3">
    <property type="entry name" value="THAP-TYPE DOMAIN-CONTAINING PROTEIN"/>
    <property type="match status" value="1"/>
</dbReference>
<evidence type="ECO:0000256" key="4">
    <source>
        <dbReference type="ARBA" id="ARBA00023125"/>
    </source>
</evidence>
<dbReference type="GO" id="GO:0008270">
    <property type="term" value="F:zinc ion binding"/>
    <property type="evidence" value="ECO:0007669"/>
    <property type="project" value="UniProtKB-KW"/>
</dbReference>
<evidence type="ECO:0000259" key="7">
    <source>
        <dbReference type="PROSITE" id="PS50950"/>
    </source>
</evidence>
<evidence type="ECO:0000256" key="1">
    <source>
        <dbReference type="ARBA" id="ARBA00022723"/>
    </source>
</evidence>
<organism evidence="8 9">
    <name type="scientific">Petrolisthes cinctipes</name>
    <name type="common">Flat porcelain crab</name>
    <dbReference type="NCBI Taxonomy" id="88211"/>
    <lineage>
        <taxon>Eukaryota</taxon>
        <taxon>Metazoa</taxon>
        <taxon>Ecdysozoa</taxon>
        <taxon>Arthropoda</taxon>
        <taxon>Crustacea</taxon>
        <taxon>Multicrustacea</taxon>
        <taxon>Malacostraca</taxon>
        <taxon>Eumalacostraca</taxon>
        <taxon>Eucarida</taxon>
        <taxon>Decapoda</taxon>
        <taxon>Pleocyemata</taxon>
        <taxon>Anomura</taxon>
        <taxon>Galatheoidea</taxon>
        <taxon>Porcellanidae</taxon>
        <taxon>Petrolisthes</taxon>
    </lineage>
</organism>
<evidence type="ECO:0000313" key="9">
    <source>
        <dbReference type="Proteomes" id="UP001286313"/>
    </source>
</evidence>
<dbReference type="PROSITE" id="PS50950">
    <property type="entry name" value="ZF_THAP"/>
    <property type="match status" value="1"/>
</dbReference>
<evidence type="ECO:0000313" key="8">
    <source>
        <dbReference type="EMBL" id="KAK3872347.1"/>
    </source>
</evidence>
<evidence type="ECO:0000256" key="6">
    <source>
        <dbReference type="SAM" id="MobiDB-lite"/>
    </source>
</evidence>
<dbReference type="InterPro" id="IPR052224">
    <property type="entry name" value="THAP_domain_protein"/>
</dbReference>
<evidence type="ECO:0000256" key="3">
    <source>
        <dbReference type="ARBA" id="ARBA00022833"/>
    </source>
</evidence>
<keyword evidence="1" id="KW-0479">Metal-binding</keyword>
<reference evidence="8" key="1">
    <citation type="submission" date="2023-10" db="EMBL/GenBank/DDBJ databases">
        <title>Genome assemblies of two species of porcelain crab, Petrolisthes cinctipes and Petrolisthes manimaculis (Anomura: Porcellanidae).</title>
        <authorList>
            <person name="Angst P."/>
        </authorList>
    </citation>
    <scope>NUCLEOTIDE SEQUENCE</scope>
    <source>
        <strain evidence="8">PB745_01</strain>
        <tissue evidence="8">Gill</tissue>
    </source>
</reference>
<feature type="region of interest" description="Disordered" evidence="6">
    <location>
        <begin position="92"/>
        <end position="111"/>
    </location>
</feature>
<dbReference type="SUPFAM" id="SSF57716">
    <property type="entry name" value="Glucocorticoid receptor-like (DNA-binding domain)"/>
    <property type="match status" value="1"/>
</dbReference>
<feature type="domain" description="THAP-type" evidence="7">
    <location>
        <begin position="1"/>
        <end position="84"/>
    </location>
</feature>
<feature type="region of interest" description="Disordered" evidence="6">
    <location>
        <begin position="1"/>
        <end position="30"/>
    </location>
</feature>
<keyword evidence="3" id="KW-0862">Zinc</keyword>
<dbReference type="InterPro" id="IPR006612">
    <property type="entry name" value="THAP_Znf"/>
</dbReference>